<protein>
    <submittedName>
        <fullName evidence="3">Uncharacterized protein</fullName>
    </submittedName>
</protein>
<reference evidence="3" key="1">
    <citation type="submission" date="2023-06" db="EMBL/GenBank/DDBJ databases">
        <title>Multi-omics analyses reveal the molecular pathogenesis toolkit of Lasiodiplodia hormozganensis, a cross-kingdom pathogen.</title>
        <authorList>
            <person name="Felix C."/>
            <person name="Meneses R."/>
            <person name="Goncalves M.F.M."/>
            <person name="Tilleman L."/>
            <person name="Duarte A.S."/>
            <person name="Jorrin-Novo J.V."/>
            <person name="Van De Peer Y."/>
            <person name="Deforce D."/>
            <person name="Van Nieuwerburgh F."/>
            <person name="Esteves A.C."/>
            <person name="Alves A."/>
        </authorList>
    </citation>
    <scope>NUCLEOTIDE SEQUENCE</scope>
    <source>
        <strain evidence="3">CBS 339.90</strain>
    </source>
</reference>
<keyword evidence="2" id="KW-0472">Membrane</keyword>
<accession>A0AA39Z3X3</accession>
<dbReference type="AlphaFoldDB" id="A0AA39Z3X3"/>
<organism evidence="3 4">
    <name type="scientific">Lasiodiplodia hormozganensis</name>
    <dbReference type="NCBI Taxonomy" id="869390"/>
    <lineage>
        <taxon>Eukaryota</taxon>
        <taxon>Fungi</taxon>
        <taxon>Dikarya</taxon>
        <taxon>Ascomycota</taxon>
        <taxon>Pezizomycotina</taxon>
        <taxon>Dothideomycetes</taxon>
        <taxon>Dothideomycetes incertae sedis</taxon>
        <taxon>Botryosphaeriales</taxon>
        <taxon>Botryosphaeriaceae</taxon>
        <taxon>Lasiodiplodia</taxon>
    </lineage>
</organism>
<evidence type="ECO:0000313" key="4">
    <source>
        <dbReference type="Proteomes" id="UP001175001"/>
    </source>
</evidence>
<keyword evidence="4" id="KW-1185">Reference proteome</keyword>
<proteinExistence type="predicted"/>
<evidence type="ECO:0000256" key="2">
    <source>
        <dbReference type="SAM" id="Phobius"/>
    </source>
</evidence>
<feature type="compositionally biased region" description="Gly residues" evidence="1">
    <location>
        <begin position="258"/>
        <end position="269"/>
    </location>
</feature>
<evidence type="ECO:0000313" key="3">
    <source>
        <dbReference type="EMBL" id="KAK0663280.1"/>
    </source>
</evidence>
<sequence length="370" mass="39937">MGRNTLSIFAVIILSTIALTFYLLSALYPPLPIPTTTISSGITLSSLYALQTRIFDQTLALRPIVNSTLLSPTIRGRVDITRTFTGIELNTEYLFSLFAQLSRTRSFTLLGIPTSYTVTHFAGWIPPSTSSPSSDSSGSSSAIASSAILMNFTSPTHFWSGGGGGGGDDDDNFTLEIHAWTLFDAAGRVQQYDATFRHWPAFIASTLSRVARRPRFAGNVSAVVAHATAELAATICAEHEAHCTTDISTTGEDEGHDGGSGSGGGGGGRNNETNSNRNNRQYSSEEECVRFLTREVRFGASHEMGLDTLLCRMVHSPMVALRPEVHCPHVGPTGGDMCTDALDYGERIDQGFWKEPWMLEELDVVERGGG</sequence>
<feature type="region of interest" description="Disordered" evidence="1">
    <location>
        <begin position="247"/>
        <end position="284"/>
    </location>
</feature>
<evidence type="ECO:0000256" key="1">
    <source>
        <dbReference type="SAM" id="MobiDB-lite"/>
    </source>
</evidence>
<keyword evidence="2" id="KW-0812">Transmembrane</keyword>
<dbReference type="Proteomes" id="UP001175001">
    <property type="component" value="Unassembled WGS sequence"/>
</dbReference>
<feature type="compositionally biased region" description="Low complexity" evidence="1">
    <location>
        <begin position="270"/>
        <end position="280"/>
    </location>
</feature>
<name>A0AA39Z3X3_9PEZI</name>
<comment type="caution">
    <text evidence="3">The sequence shown here is derived from an EMBL/GenBank/DDBJ whole genome shotgun (WGS) entry which is preliminary data.</text>
</comment>
<dbReference type="EMBL" id="JAUJDW010000004">
    <property type="protein sequence ID" value="KAK0663280.1"/>
    <property type="molecule type" value="Genomic_DNA"/>
</dbReference>
<feature type="transmembrane region" description="Helical" evidence="2">
    <location>
        <begin position="7"/>
        <end position="28"/>
    </location>
</feature>
<gene>
    <name evidence="3" type="ORF">DIS24_g1463</name>
</gene>
<keyword evidence="2" id="KW-1133">Transmembrane helix</keyword>